<protein>
    <submittedName>
        <fullName evidence="1">Uncharacterized protein</fullName>
    </submittedName>
</protein>
<evidence type="ECO:0000313" key="2">
    <source>
        <dbReference type="Proteomes" id="UP000186817"/>
    </source>
</evidence>
<dbReference type="Proteomes" id="UP000186817">
    <property type="component" value="Unassembled WGS sequence"/>
</dbReference>
<accession>A0A1Q9EJL9</accession>
<reference evidence="1 2" key="1">
    <citation type="submission" date="2016-02" db="EMBL/GenBank/DDBJ databases">
        <title>Genome analysis of coral dinoflagellate symbionts highlights evolutionary adaptations to a symbiotic lifestyle.</title>
        <authorList>
            <person name="Aranda M."/>
            <person name="Li Y."/>
            <person name="Liew Y.J."/>
            <person name="Baumgarten S."/>
            <person name="Simakov O."/>
            <person name="Wilson M."/>
            <person name="Piel J."/>
            <person name="Ashoor H."/>
            <person name="Bougouffa S."/>
            <person name="Bajic V.B."/>
            <person name="Ryu T."/>
            <person name="Ravasi T."/>
            <person name="Bayer T."/>
            <person name="Micklem G."/>
            <person name="Kim H."/>
            <person name="Bhak J."/>
            <person name="Lajeunesse T.C."/>
            <person name="Voolstra C.R."/>
        </authorList>
    </citation>
    <scope>NUCLEOTIDE SEQUENCE [LARGE SCALE GENOMIC DNA]</scope>
    <source>
        <strain evidence="1 2">CCMP2467</strain>
    </source>
</reference>
<organism evidence="1 2">
    <name type="scientific">Symbiodinium microadriaticum</name>
    <name type="common">Dinoflagellate</name>
    <name type="synonym">Zooxanthella microadriatica</name>
    <dbReference type="NCBI Taxonomy" id="2951"/>
    <lineage>
        <taxon>Eukaryota</taxon>
        <taxon>Sar</taxon>
        <taxon>Alveolata</taxon>
        <taxon>Dinophyceae</taxon>
        <taxon>Suessiales</taxon>
        <taxon>Symbiodiniaceae</taxon>
        <taxon>Symbiodinium</taxon>
    </lineage>
</organism>
<name>A0A1Q9EJL9_SYMMI</name>
<sequence length="351" mass="38822">MLSEELEIKDVIRVQLVRQARRQQGKMCSDFLSFVSERAPLAGKKQGNTCDCYEEAEDNTCDATTRTTAPAVKLLRRTRPKPLFLAFNLFMDTVKLVLLQMPYRQAKHKAIFSAASEPDKAKAFIEVLGQTKIFAKQAVMVRLDKARDMAVSTWEVGNAVSPEQHVADLEEETALCFDPALLPMLFELERSILGLRRAQAPGPDGVTAELLKPSPSADAGALFPLLFTKSIVSLREPVSVPIGAVDPVDLTVSMDSCGFLLAAKVDELFKKAVGLPLPLPRRKEVEKVKQRMENEAKEIDLLKAVVRAKDLELQSLPEVSALQARFNKLSKQLPLVKAITTALEEEAAERV</sequence>
<comment type="caution">
    <text evidence="1">The sequence shown here is derived from an EMBL/GenBank/DDBJ whole genome shotgun (WGS) entry which is preliminary data.</text>
</comment>
<proteinExistence type="predicted"/>
<keyword evidence="2" id="KW-1185">Reference proteome</keyword>
<dbReference type="AlphaFoldDB" id="A0A1Q9EJL9"/>
<evidence type="ECO:0000313" key="1">
    <source>
        <dbReference type="EMBL" id="OLQ07644.1"/>
    </source>
</evidence>
<dbReference type="OrthoDB" id="417351at2759"/>
<dbReference type="EMBL" id="LSRX01000134">
    <property type="protein sequence ID" value="OLQ07644.1"/>
    <property type="molecule type" value="Genomic_DNA"/>
</dbReference>
<gene>
    <name evidence="1" type="ORF">AK812_SmicGene8901</name>
</gene>